<evidence type="ECO:0000313" key="3">
    <source>
        <dbReference type="Proteomes" id="UP001190700"/>
    </source>
</evidence>
<reference evidence="2 3" key="1">
    <citation type="journal article" date="2015" name="Genome Biol. Evol.">
        <title>Comparative Genomics of a Bacterivorous Green Alga Reveals Evolutionary Causalities and Consequences of Phago-Mixotrophic Mode of Nutrition.</title>
        <authorList>
            <person name="Burns J.A."/>
            <person name="Paasch A."/>
            <person name="Narechania A."/>
            <person name="Kim E."/>
        </authorList>
    </citation>
    <scope>NUCLEOTIDE SEQUENCE [LARGE SCALE GENOMIC DNA]</scope>
    <source>
        <strain evidence="2 3">PLY_AMNH</strain>
    </source>
</reference>
<feature type="compositionally biased region" description="Acidic residues" evidence="1">
    <location>
        <begin position="71"/>
        <end position="90"/>
    </location>
</feature>
<evidence type="ECO:0000256" key="1">
    <source>
        <dbReference type="SAM" id="MobiDB-lite"/>
    </source>
</evidence>
<keyword evidence="3" id="KW-1185">Reference proteome</keyword>
<gene>
    <name evidence="2" type="ORF">CYMTET_3501</name>
</gene>
<dbReference type="AlphaFoldDB" id="A0AAE0H3J6"/>
<protein>
    <submittedName>
        <fullName evidence="2">Uncharacterized protein</fullName>
    </submittedName>
</protein>
<organism evidence="2 3">
    <name type="scientific">Cymbomonas tetramitiformis</name>
    <dbReference type="NCBI Taxonomy" id="36881"/>
    <lineage>
        <taxon>Eukaryota</taxon>
        <taxon>Viridiplantae</taxon>
        <taxon>Chlorophyta</taxon>
        <taxon>Pyramimonadophyceae</taxon>
        <taxon>Pyramimonadales</taxon>
        <taxon>Pyramimonadaceae</taxon>
        <taxon>Cymbomonas</taxon>
    </lineage>
</organism>
<dbReference type="InterPro" id="IPR018247">
    <property type="entry name" value="EF_Hand_1_Ca_BS"/>
</dbReference>
<feature type="region of interest" description="Disordered" evidence="1">
    <location>
        <begin position="71"/>
        <end position="103"/>
    </location>
</feature>
<feature type="region of interest" description="Disordered" evidence="1">
    <location>
        <begin position="409"/>
        <end position="437"/>
    </location>
</feature>
<feature type="compositionally biased region" description="Acidic residues" evidence="1">
    <location>
        <begin position="427"/>
        <end position="437"/>
    </location>
</feature>
<name>A0AAE0H3J6_9CHLO</name>
<dbReference type="Proteomes" id="UP001190700">
    <property type="component" value="Unassembled WGS sequence"/>
</dbReference>
<dbReference type="PROSITE" id="PS00018">
    <property type="entry name" value="EF_HAND_1"/>
    <property type="match status" value="1"/>
</dbReference>
<evidence type="ECO:0000313" key="2">
    <source>
        <dbReference type="EMBL" id="KAK3289050.1"/>
    </source>
</evidence>
<dbReference type="EMBL" id="LGRX02000246">
    <property type="protein sequence ID" value="KAK3289050.1"/>
    <property type="molecule type" value="Genomic_DNA"/>
</dbReference>
<accession>A0AAE0H3J6</accession>
<comment type="caution">
    <text evidence="2">The sequence shown here is derived from an EMBL/GenBank/DDBJ whole genome shotgun (WGS) entry which is preliminary data.</text>
</comment>
<proteinExistence type="predicted"/>
<feature type="compositionally biased region" description="Basic and acidic residues" evidence="1">
    <location>
        <begin position="409"/>
        <end position="419"/>
    </location>
</feature>
<sequence>MTRDTRGLRGTRIPVKANGLPECDDMSAVSLRRMFFFFVARDYNILIPRTQEYYYHDEETDYDRLDAEREDDLEASDNDDDNDDDVDCDELTSAMTGGGPSCSPPHVVCDSDIEFVLRMRGDRTEYRVDGDALVDMIINQNSEIGEAMRNEILGRAHVKHIQTRVISGDRSELSDLHLDVCTDTNSNEDKDRRCVLTDEFHVFGASTDHDSSICRRRMPLALAFDNVTTVYKNRIARVEMKNPLNYVDLTLLADENDVAAGHISHEGRSLCDGATFAHVIKREYTQHNDRMTHAIIGKTSAETLRMIQYALNHMPRKERREGGRVRCSWDTWLQDATFDTDFGLVKYLDWNLYLKVKLWYCKNQSRFGGILQKLDRGIIIRVRSMDDDDDVFGGARGVLKMNMQIQIETRESRSGERRRLGAPSAPDADDDSENDEY</sequence>